<dbReference type="EMBL" id="BIXY01000062">
    <property type="protein sequence ID" value="GCF10186.1"/>
    <property type="molecule type" value="Genomic_DNA"/>
</dbReference>
<gene>
    <name evidence="1" type="ORF">KDI_37500</name>
</gene>
<dbReference type="AlphaFoldDB" id="A0A5A5TGA5"/>
<organism evidence="1 2">
    <name type="scientific">Dictyobacter arantiisoli</name>
    <dbReference type="NCBI Taxonomy" id="2014874"/>
    <lineage>
        <taxon>Bacteria</taxon>
        <taxon>Bacillati</taxon>
        <taxon>Chloroflexota</taxon>
        <taxon>Ktedonobacteria</taxon>
        <taxon>Ktedonobacterales</taxon>
        <taxon>Dictyobacteraceae</taxon>
        <taxon>Dictyobacter</taxon>
    </lineage>
</organism>
<protein>
    <submittedName>
        <fullName evidence="1">Uncharacterized protein</fullName>
    </submittedName>
</protein>
<proteinExistence type="predicted"/>
<reference evidence="1 2" key="1">
    <citation type="submission" date="2019-01" db="EMBL/GenBank/DDBJ databases">
        <title>Draft genome sequence of Dictyobacter sp. Uno17.</title>
        <authorList>
            <person name="Wang C.M."/>
            <person name="Zheng Y."/>
            <person name="Sakai Y."/>
            <person name="Abe K."/>
            <person name="Yokota A."/>
            <person name="Yabe S."/>
        </authorList>
    </citation>
    <scope>NUCLEOTIDE SEQUENCE [LARGE SCALE GENOMIC DNA]</scope>
    <source>
        <strain evidence="1 2">Uno17</strain>
    </source>
</reference>
<evidence type="ECO:0000313" key="1">
    <source>
        <dbReference type="EMBL" id="GCF10186.1"/>
    </source>
</evidence>
<name>A0A5A5TGA5_9CHLR</name>
<comment type="caution">
    <text evidence="1">The sequence shown here is derived from an EMBL/GenBank/DDBJ whole genome shotgun (WGS) entry which is preliminary data.</text>
</comment>
<keyword evidence="2" id="KW-1185">Reference proteome</keyword>
<evidence type="ECO:0000313" key="2">
    <source>
        <dbReference type="Proteomes" id="UP000322530"/>
    </source>
</evidence>
<accession>A0A5A5TGA5</accession>
<sequence>MLTLFEMPSLPVQEKQHAEKAVCVHADLAQSQLAQALYVLVRHARYQMNNYLTYVFLHRENYLNSSIGFYTFILCQSYARVQKHMRSIPQI</sequence>
<dbReference type="Proteomes" id="UP000322530">
    <property type="component" value="Unassembled WGS sequence"/>
</dbReference>